<dbReference type="PANTHER" id="PTHR43877">
    <property type="entry name" value="AMINOALKYLPHOSPHONATE N-ACETYLTRANSFERASE-RELATED-RELATED"/>
    <property type="match status" value="1"/>
</dbReference>
<gene>
    <name evidence="4" type="ORF">D3873_10590</name>
</gene>
<dbReference type="CDD" id="cd04301">
    <property type="entry name" value="NAT_SF"/>
    <property type="match status" value="1"/>
</dbReference>
<dbReference type="SUPFAM" id="SSF55729">
    <property type="entry name" value="Acyl-CoA N-acyltransferases (Nat)"/>
    <property type="match status" value="1"/>
</dbReference>
<evidence type="ECO:0000256" key="1">
    <source>
        <dbReference type="ARBA" id="ARBA00022679"/>
    </source>
</evidence>
<evidence type="ECO:0000313" key="4">
    <source>
        <dbReference type="EMBL" id="AYC30275.1"/>
    </source>
</evidence>
<dbReference type="Gene3D" id="3.40.630.30">
    <property type="match status" value="1"/>
</dbReference>
<name>A0A385YTS1_9BACL</name>
<dbReference type="RefSeq" id="WP_119883992.1">
    <property type="nucleotide sequence ID" value="NZ_CP032418.1"/>
</dbReference>
<reference evidence="5" key="1">
    <citation type="submission" date="2018-09" db="EMBL/GenBank/DDBJ databases">
        <authorList>
            <person name="Zhu H."/>
        </authorList>
    </citation>
    <scope>NUCLEOTIDE SEQUENCE [LARGE SCALE GENOMIC DNA]</scope>
    <source>
        <strain evidence="5">K2R23-3</strain>
    </source>
</reference>
<proteinExistence type="predicted"/>
<evidence type="ECO:0000259" key="3">
    <source>
        <dbReference type="PROSITE" id="PS51186"/>
    </source>
</evidence>
<accession>A0A385YTS1</accession>
<dbReference type="EMBL" id="CP032418">
    <property type="protein sequence ID" value="AYC30275.1"/>
    <property type="molecule type" value="Genomic_DNA"/>
</dbReference>
<organism evidence="4 5">
    <name type="scientific">Paenisporosarcina cavernae</name>
    <dbReference type="NCBI Taxonomy" id="2320858"/>
    <lineage>
        <taxon>Bacteria</taxon>
        <taxon>Bacillati</taxon>
        <taxon>Bacillota</taxon>
        <taxon>Bacilli</taxon>
        <taxon>Bacillales</taxon>
        <taxon>Caryophanaceae</taxon>
        <taxon>Paenisporosarcina</taxon>
    </lineage>
</organism>
<dbReference type="InterPro" id="IPR016181">
    <property type="entry name" value="Acyl_CoA_acyltransferase"/>
</dbReference>
<protein>
    <submittedName>
        <fullName evidence="4">N-acetyltransferase</fullName>
    </submittedName>
</protein>
<evidence type="ECO:0000313" key="5">
    <source>
        <dbReference type="Proteomes" id="UP000265725"/>
    </source>
</evidence>
<keyword evidence="2" id="KW-0012">Acyltransferase</keyword>
<dbReference type="KEGG" id="paek:D3873_10590"/>
<dbReference type="PROSITE" id="PS51186">
    <property type="entry name" value="GNAT"/>
    <property type="match status" value="1"/>
</dbReference>
<feature type="domain" description="N-acetyltransferase" evidence="3">
    <location>
        <begin position="6"/>
        <end position="148"/>
    </location>
</feature>
<keyword evidence="5" id="KW-1185">Reference proteome</keyword>
<dbReference type="OrthoDB" id="9815041at2"/>
<dbReference type="InterPro" id="IPR050832">
    <property type="entry name" value="Bact_Acetyltransf"/>
</dbReference>
<sequence length="148" mass="16692">MTYKVQPIDDLTTLDVSPLVSKSEEEGYRFLSRLVHDYEDGSNRFDKQGEALLGVWDDNGELVAIGGLNVNPYSAEAGQARLRRFYTLPQVRRKGVGSLLLKELVTRAKENFTEINLRTDSAKADAFYRANGFTETHDTPDVTHRLVL</sequence>
<dbReference type="GO" id="GO:0016747">
    <property type="term" value="F:acyltransferase activity, transferring groups other than amino-acyl groups"/>
    <property type="evidence" value="ECO:0007669"/>
    <property type="project" value="InterPro"/>
</dbReference>
<evidence type="ECO:0000256" key="2">
    <source>
        <dbReference type="ARBA" id="ARBA00023315"/>
    </source>
</evidence>
<dbReference type="Pfam" id="PF00583">
    <property type="entry name" value="Acetyltransf_1"/>
    <property type="match status" value="1"/>
</dbReference>
<keyword evidence="1 4" id="KW-0808">Transferase</keyword>
<dbReference type="Proteomes" id="UP000265725">
    <property type="component" value="Chromosome"/>
</dbReference>
<dbReference type="AlphaFoldDB" id="A0A385YTS1"/>
<dbReference type="InterPro" id="IPR000182">
    <property type="entry name" value="GNAT_dom"/>
</dbReference>